<gene>
    <name evidence="2" type="ORF">PFLmoz3_03892</name>
</gene>
<evidence type="ECO:0000256" key="1">
    <source>
        <dbReference type="SAM" id="MobiDB-lite"/>
    </source>
</evidence>
<feature type="compositionally biased region" description="Low complexity" evidence="1">
    <location>
        <begin position="29"/>
        <end position="41"/>
    </location>
</feature>
<feature type="region of interest" description="Disordered" evidence="1">
    <location>
        <begin position="1"/>
        <end position="111"/>
    </location>
</feature>
<proteinExistence type="predicted"/>
<protein>
    <submittedName>
        <fullName evidence="2">Uncharacterized protein</fullName>
    </submittedName>
</protein>
<name>A0A125QI38_PSEFL</name>
<organism evidence="2 3">
    <name type="scientific">Pseudomonas fluorescens</name>
    <dbReference type="NCBI Taxonomy" id="294"/>
    <lineage>
        <taxon>Bacteria</taxon>
        <taxon>Pseudomonadati</taxon>
        <taxon>Pseudomonadota</taxon>
        <taxon>Gammaproteobacteria</taxon>
        <taxon>Pseudomonadales</taxon>
        <taxon>Pseudomonadaceae</taxon>
        <taxon>Pseudomonas</taxon>
    </lineage>
</organism>
<comment type="caution">
    <text evidence="2">The sequence shown here is derived from an EMBL/GenBank/DDBJ whole genome shotgun (WGS) entry which is preliminary data.</text>
</comment>
<dbReference type="Proteomes" id="UP000061348">
    <property type="component" value="Unassembled WGS sequence"/>
</dbReference>
<dbReference type="EMBL" id="LCYA01000093">
    <property type="protein sequence ID" value="KWV86459.1"/>
    <property type="molecule type" value="Genomic_DNA"/>
</dbReference>
<sequence>MVLTNSLSVSHHALPRPHPPSPLIRRRTGPCGRPPGAGRHPCQQNPDRLERRGMDLPDPDALVDHSRQGRRRQAHRRSRRRERRPGAVHGVHRRHRQPGHHHLRTGRQQGPAHFRASAALRFYRADRDRLLAADRGDFQRALRQALLHLARQGAGAALCRGLAHPQLLGLPVFLLHHRRGCADLGRGCCHP</sequence>
<feature type="compositionally biased region" description="Basic residues" evidence="1">
    <location>
        <begin position="68"/>
        <end position="83"/>
    </location>
</feature>
<accession>A0A125QI38</accession>
<feature type="compositionally biased region" description="Basic residues" evidence="1">
    <location>
        <begin position="90"/>
        <end position="105"/>
    </location>
</feature>
<reference evidence="2 3" key="1">
    <citation type="submission" date="2015-05" db="EMBL/GenBank/DDBJ databases">
        <title>A genomic and transcriptomic approach to investigate the blue pigment phenotype in Pseudomonas fluorescens.</title>
        <authorList>
            <person name="Andreani N.A."/>
            <person name="Cardazzo B."/>
        </authorList>
    </citation>
    <scope>NUCLEOTIDE SEQUENCE [LARGE SCALE GENOMIC DNA]</scope>
    <source>
        <strain evidence="2 3">Ps_22</strain>
    </source>
</reference>
<dbReference type="AlphaFoldDB" id="A0A125QI38"/>
<evidence type="ECO:0000313" key="2">
    <source>
        <dbReference type="EMBL" id="KWV86459.1"/>
    </source>
</evidence>
<evidence type="ECO:0000313" key="3">
    <source>
        <dbReference type="Proteomes" id="UP000061348"/>
    </source>
</evidence>